<evidence type="ECO:0008006" key="2">
    <source>
        <dbReference type="Google" id="ProtNLM"/>
    </source>
</evidence>
<reference evidence="1" key="1">
    <citation type="journal article" date="2017" name="Ticks Tick Borne Dis.">
        <title>An insight into the sialome of Hyalomma excavatum.</title>
        <authorList>
            <person name="Ribeiro J.M."/>
            <person name="Slovak M."/>
            <person name="Francischetti I.M."/>
        </authorList>
    </citation>
    <scope>NUCLEOTIDE SEQUENCE</scope>
    <source>
        <strain evidence="1">Samish</strain>
        <tissue evidence="1">Salivary glands</tissue>
    </source>
</reference>
<name>A0A131XQN8_9ACAR</name>
<organism evidence="1">
    <name type="scientific">Hyalomma excavatum</name>
    <dbReference type="NCBI Taxonomy" id="257692"/>
    <lineage>
        <taxon>Eukaryota</taxon>
        <taxon>Metazoa</taxon>
        <taxon>Ecdysozoa</taxon>
        <taxon>Arthropoda</taxon>
        <taxon>Chelicerata</taxon>
        <taxon>Arachnida</taxon>
        <taxon>Acari</taxon>
        <taxon>Parasitiformes</taxon>
        <taxon>Ixodida</taxon>
        <taxon>Ixodoidea</taxon>
        <taxon>Ixodidae</taxon>
        <taxon>Hyalomminae</taxon>
        <taxon>Hyalomma</taxon>
    </lineage>
</organism>
<proteinExistence type="evidence at transcript level"/>
<sequence>MCERLADRGCFHPLSNVWKVFFLSEKRRYHATASELVEAARLRPRAKPFFEKKVSSVISHAVDRCDVDVVQRLLNVVLYLGMQECCGLVLSFLLEFHCDADDLNSAQKTFEHSETYGIELNPVTFYRYTCYLSSRGIPIPHDLLLRKYKMDPRRAKDAARQRNVKFKF</sequence>
<protein>
    <recommendedName>
        <fullName evidence="2">Pentatricopeptide repeat-containing protein</fullName>
    </recommendedName>
</protein>
<dbReference type="AlphaFoldDB" id="A0A131XQN8"/>
<dbReference type="EMBL" id="GEFH01000086">
    <property type="protein sequence ID" value="JAP68495.1"/>
    <property type="molecule type" value="mRNA"/>
</dbReference>
<evidence type="ECO:0000313" key="1">
    <source>
        <dbReference type="EMBL" id="JAP68495.1"/>
    </source>
</evidence>
<accession>A0A131XQN8</accession>